<evidence type="ECO:0000313" key="1">
    <source>
        <dbReference type="EMBL" id="MBB5423007.1"/>
    </source>
</evidence>
<dbReference type="EMBL" id="JACHDD010000002">
    <property type="protein sequence ID" value="MBB5423007.1"/>
    <property type="molecule type" value="Genomic_DNA"/>
</dbReference>
<dbReference type="Proteomes" id="UP000592780">
    <property type="component" value="Unassembled WGS sequence"/>
</dbReference>
<dbReference type="PANTHER" id="PTHR35569">
    <property type="entry name" value="CYANAMIDE HYDRATASE DDI2-RELATED"/>
    <property type="match status" value="1"/>
</dbReference>
<accession>A0A7W8Q3D0</accession>
<protein>
    <recommendedName>
        <fullName evidence="3">Phosphohydrolase</fullName>
    </recommendedName>
</protein>
<dbReference type="OrthoDB" id="8478129at2"/>
<keyword evidence="2" id="KW-1185">Reference proteome</keyword>
<organism evidence="1 2">
    <name type="scientific">Paraburkholderia atlantica</name>
    <dbReference type="NCBI Taxonomy" id="2654982"/>
    <lineage>
        <taxon>Bacteria</taxon>
        <taxon>Pseudomonadati</taxon>
        <taxon>Pseudomonadota</taxon>
        <taxon>Betaproteobacteria</taxon>
        <taxon>Burkholderiales</taxon>
        <taxon>Burkholderiaceae</taxon>
        <taxon>Paraburkholderia</taxon>
    </lineage>
</organism>
<dbReference type="AlphaFoldDB" id="A0A7W8Q3D0"/>
<sequence length="220" mass="23401">MRPGSFGADADIVGIRIPRTSVALAAAESAHAALPAVLLGHAHRVFVFAALNARRGGIVCDMDSLYVSSMYANMGLSAAYAHSSARYELDGADAARGLLRYYGASAQAQDDAWNAIALHTSPGIPERVSPLAKVLAAAVCTDLVAAHFETHTDGERAGVLAAYPRGKHFRHEIIGAIGRGVAHRPETTFGTRSADILDRLDPEYCRGNYCGQILGSRWQD</sequence>
<reference evidence="1 2" key="1">
    <citation type="submission" date="2020-08" db="EMBL/GenBank/DDBJ databases">
        <title>Genomic Encyclopedia of Type Strains, Phase IV (KMG-V): Genome sequencing to study the core and pangenomes of soil and plant-associated prokaryotes.</title>
        <authorList>
            <person name="Whitman W."/>
        </authorList>
    </citation>
    <scope>NUCLEOTIDE SEQUENCE [LARGE SCALE GENOMIC DNA]</scope>
    <source>
        <strain evidence="1 2">JPY158</strain>
    </source>
</reference>
<dbReference type="SUPFAM" id="SSF109604">
    <property type="entry name" value="HD-domain/PDEase-like"/>
    <property type="match status" value="1"/>
</dbReference>
<dbReference type="PANTHER" id="PTHR35569:SF1">
    <property type="entry name" value="CYANAMIDE HYDRATASE DDI2-RELATED"/>
    <property type="match status" value="1"/>
</dbReference>
<name>A0A7W8Q3D0_PARAM</name>
<gene>
    <name evidence="1" type="ORF">HDG40_001149</name>
</gene>
<proteinExistence type="predicted"/>
<evidence type="ECO:0000313" key="2">
    <source>
        <dbReference type="Proteomes" id="UP000592780"/>
    </source>
</evidence>
<evidence type="ECO:0008006" key="3">
    <source>
        <dbReference type="Google" id="ProtNLM"/>
    </source>
</evidence>
<comment type="caution">
    <text evidence="1">The sequence shown here is derived from an EMBL/GenBank/DDBJ whole genome shotgun (WGS) entry which is preliminary data.</text>
</comment>